<evidence type="ECO:0000256" key="8">
    <source>
        <dbReference type="RuleBase" id="RU003878"/>
    </source>
</evidence>
<dbReference type="CDD" id="cd00392">
    <property type="entry name" value="Ribosomal_L13"/>
    <property type="match status" value="1"/>
</dbReference>
<dbReference type="GO" id="GO:0022625">
    <property type="term" value="C:cytosolic large ribosomal subunit"/>
    <property type="evidence" value="ECO:0007669"/>
    <property type="project" value="TreeGrafter"/>
</dbReference>
<dbReference type="NCBIfam" id="TIGR01066">
    <property type="entry name" value="rplM_bact"/>
    <property type="match status" value="1"/>
</dbReference>
<organism evidence="10">
    <name type="scientific">uncultured Thermomicrobiales bacterium</name>
    <dbReference type="NCBI Taxonomy" id="1645740"/>
    <lineage>
        <taxon>Bacteria</taxon>
        <taxon>Pseudomonadati</taxon>
        <taxon>Thermomicrobiota</taxon>
        <taxon>Thermomicrobia</taxon>
        <taxon>Thermomicrobiales</taxon>
        <taxon>environmental samples</taxon>
    </lineage>
</organism>
<evidence type="ECO:0000256" key="9">
    <source>
        <dbReference type="SAM" id="MobiDB-lite"/>
    </source>
</evidence>
<dbReference type="GO" id="GO:0003735">
    <property type="term" value="F:structural constituent of ribosome"/>
    <property type="evidence" value="ECO:0007669"/>
    <property type="project" value="InterPro"/>
</dbReference>
<dbReference type="InterPro" id="IPR005822">
    <property type="entry name" value="Ribosomal_uL13"/>
</dbReference>
<keyword evidence="4 6" id="KW-0687">Ribonucleoprotein</keyword>
<dbReference type="PANTHER" id="PTHR11545">
    <property type="entry name" value="RIBOSOMAL PROTEIN L13"/>
    <property type="match status" value="1"/>
</dbReference>
<comment type="subunit">
    <text evidence="2 6">Part of the 50S ribosomal subunit.</text>
</comment>
<dbReference type="SUPFAM" id="SSF52161">
    <property type="entry name" value="Ribosomal protein L13"/>
    <property type="match status" value="1"/>
</dbReference>
<dbReference type="Gene3D" id="3.90.1180.10">
    <property type="entry name" value="Ribosomal protein L13"/>
    <property type="match status" value="1"/>
</dbReference>
<dbReference type="PROSITE" id="PS00783">
    <property type="entry name" value="RIBOSOMAL_L13"/>
    <property type="match status" value="1"/>
</dbReference>
<gene>
    <name evidence="6 8" type="primary">rplM</name>
    <name evidence="10" type="ORF">AVDCRST_MAG19-817</name>
</gene>
<dbReference type="HAMAP" id="MF_01366">
    <property type="entry name" value="Ribosomal_uL13"/>
    <property type="match status" value="1"/>
</dbReference>
<evidence type="ECO:0000256" key="7">
    <source>
        <dbReference type="RuleBase" id="RU003877"/>
    </source>
</evidence>
<evidence type="ECO:0000256" key="2">
    <source>
        <dbReference type="ARBA" id="ARBA00011838"/>
    </source>
</evidence>
<dbReference type="PIRSF" id="PIRSF002181">
    <property type="entry name" value="Ribosomal_L13"/>
    <property type="match status" value="1"/>
</dbReference>
<evidence type="ECO:0000256" key="6">
    <source>
        <dbReference type="HAMAP-Rule" id="MF_01366"/>
    </source>
</evidence>
<protein>
    <recommendedName>
        <fullName evidence="5 6">Large ribosomal subunit protein uL13</fullName>
    </recommendedName>
</protein>
<dbReference type="PANTHER" id="PTHR11545:SF2">
    <property type="entry name" value="LARGE RIBOSOMAL SUBUNIT PROTEIN UL13M"/>
    <property type="match status" value="1"/>
</dbReference>
<evidence type="ECO:0000256" key="5">
    <source>
        <dbReference type="ARBA" id="ARBA00035201"/>
    </source>
</evidence>
<feature type="region of interest" description="Disordered" evidence="9">
    <location>
        <begin position="133"/>
        <end position="156"/>
    </location>
</feature>
<comment type="function">
    <text evidence="6 8">This protein is one of the early assembly proteins of the 50S ribosomal subunit, although it is not seen to bind rRNA by itself. It is important during the early stages of 50S assembly.</text>
</comment>
<evidence type="ECO:0000313" key="10">
    <source>
        <dbReference type="EMBL" id="CAA9551029.1"/>
    </source>
</evidence>
<dbReference type="InterPro" id="IPR023563">
    <property type="entry name" value="Ribosomal_uL13_CS"/>
</dbReference>
<name>A0A6J4UHK7_9BACT</name>
<reference evidence="10" key="1">
    <citation type="submission" date="2020-02" db="EMBL/GenBank/DDBJ databases">
        <authorList>
            <person name="Meier V. D."/>
        </authorList>
    </citation>
    <scope>NUCLEOTIDE SEQUENCE</scope>
    <source>
        <strain evidence="10">AVDCRST_MAG19</strain>
    </source>
</reference>
<dbReference type="EMBL" id="CADCWL010000035">
    <property type="protein sequence ID" value="CAA9551029.1"/>
    <property type="molecule type" value="Genomic_DNA"/>
</dbReference>
<dbReference type="Pfam" id="PF00572">
    <property type="entry name" value="Ribosomal_L13"/>
    <property type="match status" value="1"/>
</dbReference>
<sequence>MERRTYSPKQHETHLGRQWFVVDAEGATLGRLASVVAQSLRGKTKPGYAPHMDVGDFVIVVNADKVVLTGKKETQKFYYRHSNYPGGLKQTSVAQMRRTHPERIIEAAVRGMLPRTLLGEQQLKKLKIYAGARHPHASQQPKPLEIAGSGALRHSA</sequence>
<dbReference type="AlphaFoldDB" id="A0A6J4UHK7"/>
<dbReference type="InterPro" id="IPR005823">
    <property type="entry name" value="Ribosomal_uL13_bac-type"/>
</dbReference>
<dbReference type="InterPro" id="IPR036899">
    <property type="entry name" value="Ribosomal_uL13_sf"/>
</dbReference>
<keyword evidence="3 6" id="KW-0689">Ribosomal protein</keyword>
<proteinExistence type="inferred from homology"/>
<dbReference type="FunFam" id="3.90.1180.10:FF:000001">
    <property type="entry name" value="50S ribosomal protein L13"/>
    <property type="match status" value="1"/>
</dbReference>
<dbReference type="GO" id="GO:0006412">
    <property type="term" value="P:translation"/>
    <property type="evidence" value="ECO:0007669"/>
    <property type="project" value="UniProtKB-UniRule"/>
</dbReference>
<dbReference type="GO" id="GO:0017148">
    <property type="term" value="P:negative regulation of translation"/>
    <property type="evidence" value="ECO:0007669"/>
    <property type="project" value="TreeGrafter"/>
</dbReference>
<evidence type="ECO:0000256" key="1">
    <source>
        <dbReference type="ARBA" id="ARBA00006227"/>
    </source>
</evidence>
<accession>A0A6J4UHK7</accession>
<evidence type="ECO:0000256" key="3">
    <source>
        <dbReference type="ARBA" id="ARBA00022980"/>
    </source>
</evidence>
<dbReference type="GO" id="GO:0003729">
    <property type="term" value="F:mRNA binding"/>
    <property type="evidence" value="ECO:0007669"/>
    <property type="project" value="UniProtKB-ARBA"/>
</dbReference>
<evidence type="ECO:0000256" key="4">
    <source>
        <dbReference type="ARBA" id="ARBA00023274"/>
    </source>
</evidence>
<comment type="similarity">
    <text evidence="1 6 7">Belongs to the universal ribosomal protein uL13 family.</text>
</comment>